<evidence type="ECO:0000259" key="2">
    <source>
        <dbReference type="PROSITE" id="PS51186"/>
    </source>
</evidence>
<dbReference type="Gene3D" id="3.40.630.30">
    <property type="match status" value="1"/>
</dbReference>
<dbReference type="PROSITE" id="PS51186">
    <property type="entry name" value="GNAT"/>
    <property type="match status" value="1"/>
</dbReference>
<sequence>MAHLLASNPTSSSSSSLKLFFCSESSIAGSVRNVGYYNARRKRHRFSGSCRCSTSSSVVSTELQIEKLNEEEEGERRRIRSVSEEERECLVCENGWRVRRLVEKDEEIRNAANVQAEAFHVPVSLFNPLFFLFFQAEVLAGLLYKLKNSPRDRYACLVAEADSNSSSKQIVGVVDVTALRDENVLQHLPPQAPEYLYISGIAVSSNFRRKKVATALLKACDVLSRMWGFDYLALRAHEDDWGARTLYSKAGYKVVSRDPPWLSTWIGKKCRVLMIKQINH</sequence>
<keyword evidence="1" id="KW-0175">Coiled coil</keyword>
<dbReference type="InterPro" id="IPR016181">
    <property type="entry name" value="Acyl_CoA_acyltransferase"/>
</dbReference>
<dbReference type="CDD" id="cd04301">
    <property type="entry name" value="NAT_SF"/>
    <property type="match status" value="1"/>
</dbReference>
<evidence type="ECO:0000313" key="3">
    <source>
        <dbReference type="EMBL" id="KAK4259926.1"/>
    </source>
</evidence>
<evidence type="ECO:0000256" key="1">
    <source>
        <dbReference type="SAM" id="Coils"/>
    </source>
</evidence>
<dbReference type="GO" id="GO:0031415">
    <property type="term" value="C:NatA complex"/>
    <property type="evidence" value="ECO:0007669"/>
    <property type="project" value="TreeGrafter"/>
</dbReference>
<keyword evidence="4" id="KW-1185">Reference proteome</keyword>
<dbReference type="InterPro" id="IPR051556">
    <property type="entry name" value="N-term/lysine_N-AcTrnsfr"/>
</dbReference>
<dbReference type="SUPFAM" id="SSF55729">
    <property type="entry name" value="Acyl-CoA N-acyltransferases (Nat)"/>
    <property type="match status" value="1"/>
</dbReference>
<evidence type="ECO:0000313" key="4">
    <source>
        <dbReference type="Proteomes" id="UP001293593"/>
    </source>
</evidence>
<dbReference type="EMBL" id="JAWXYG010000011">
    <property type="protein sequence ID" value="KAK4259926.1"/>
    <property type="molecule type" value="Genomic_DNA"/>
</dbReference>
<dbReference type="PANTHER" id="PTHR42919:SF20">
    <property type="entry name" value="GCN5-RELATED N-ACETYLTRANSFERASE 10, CHLOROPLASTIC"/>
    <property type="match status" value="1"/>
</dbReference>
<comment type="caution">
    <text evidence="3">The sequence shown here is derived from an EMBL/GenBank/DDBJ whole genome shotgun (WGS) entry which is preliminary data.</text>
</comment>
<dbReference type="Pfam" id="PF00583">
    <property type="entry name" value="Acetyltransf_1"/>
    <property type="match status" value="1"/>
</dbReference>
<feature type="domain" description="N-acetyltransferase" evidence="2">
    <location>
        <begin position="106"/>
        <end position="279"/>
    </location>
</feature>
<dbReference type="Proteomes" id="UP001293593">
    <property type="component" value="Unassembled WGS sequence"/>
</dbReference>
<dbReference type="AlphaFoldDB" id="A0AAE1IXS9"/>
<accession>A0AAE1IXS9</accession>
<dbReference type="PANTHER" id="PTHR42919">
    <property type="entry name" value="N-ALPHA-ACETYLTRANSFERASE"/>
    <property type="match status" value="1"/>
</dbReference>
<protein>
    <recommendedName>
        <fullName evidence="2">N-acetyltransferase domain-containing protein</fullName>
    </recommendedName>
</protein>
<feature type="coiled-coil region" evidence="1">
    <location>
        <begin position="58"/>
        <end position="85"/>
    </location>
</feature>
<dbReference type="GO" id="GO:0007064">
    <property type="term" value="P:mitotic sister chromatid cohesion"/>
    <property type="evidence" value="ECO:0007669"/>
    <property type="project" value="TreeGrafter"/>
</dbReference>
<gene>
    <name evidence="3" type="ORF">QN277_006204</name>
</gene>
<name>A0AAE1IXS9_9FABA</name>
<dbReference type="InterPro" id="IPR000182">
    <property type="entry name" value="GNAT_dom"/>
</dbReference>
<proteinExistence type="predicted"/>
<dbReference type="GO" id="GO:0008080">
    <property type="term" value="F:N-acetyltransferase activity"/>
    <property type="evidence" value="ECO:0007669"/>
    <property type="project" value="TreeGrafter"/>
</dbReference>
<reference evidence="3" key="1">
    <citation type="submission" date="2023-10" db="EMBL/GenBank/DDBJ databases">
        <title>Chromosome-level genome of the transformable northern wattle, Acacia crassicarpa.</title>
        <authorList>
            <person name="Massaro I."/>
            <person name="Sinha N.R."/>
            <person name="Poethig S."/>
            <person name="Leichty A.R."/>
        </authorList>
    </citation>
    <scope>NUCLEOTIDE SEQUENCE</scope>
    <source>
        <strain evidence="3">Acra3RX</strain>
        <tissue evidence="3">Leaf</tissue>
    </source>
</reference>
<organism evidence="3 4">
    <name type="scientific">Acacia crassicarpa</name>
    <name type="common">northern wattle</name>
    <dbReference type="NCBI Taxonomy" id="499986"/>
    <lineage>
        <taxon>Eukaryota</taxon>
        <taxon>Viridiplantae</taxon>
        <taxon>Streptophyta</taxon>
        <taxon>Embryophyta</taxon>
        <taxon>Tracheophyta</taxon>
        <taxon>Spermatophyta</taxon>
        <taxon>Magnoliopsida</taxon>
        <taxon>eudicotyledons</taxon>
        <taxon>Gunneridae</taxon>
        <taxon>Pentapetalae</taxon>
        <taxon>rosids</taxon>
        <taxon>fabids</taxon>
        <taxon>Fabales</taxon>
        <taxon>Fabaceae</taxon>
        <taxon>Caesalpinioideae</taxon>
        <taxon>mimosoid clade</taxon>
        <taxon>Acacieae</taxon>
        <taxon>Acacia</taxon>
    </lineage>
</organism>